<comment type="similarity">
    <text evidence="2">Belongs to the G-protein coupled receptor 1 family.</text>
</comment>
<evidence type="ECO:0000313" key="15">
    <source>
        <dbReference type="Proteomes" id="UP001166674"/>
    </source>
</evidence>
<dbReference type="InterPro" id="IPR000276">
    <property type="entry name" value="GPCR_Rhodpsn"/>
</dbReference>
<dbReference type="PRINTS" id="PR00237">
    <property type="entry name" value="GPCRRHODOPSN"/>
</dbReference>
<comment type="caution">
    <text evidence="14">The sequence shown here is derived from an EMBL/GenBank/DDBJ whole genome shotgun (WGS) entry which is preliminary data.</text>
</comment>
<dbReference type="AlphaFoldDB" id="A0AA41NIW7"/>
<keyword evidence="3" id="KW-1003">Cell membrane</keyword>
<dbReference type="InterPro" id="IPR017452">
    <property type="entry name" value="GPCR_Rhodpsn_7TM"/>
</dbReference>
<dbReference type="Pfam" id="PF00001">
    <property type="entry name" value="7tm_1"/>
    <property type="match status" value="1"/>
</dbReference>
<keyword evidence="5 12" id="KW-0812">Transmembrane</keyword>
<keyword evidence="4" id="KW-0716">Sensory transduction</keyword>
<dbReference type="PROSITE" id="PS50262">
    <property type="entry name" value="G_PROTEIN_RECEP_F1_2"/>
    <property type="match status" value="1"/>
</dbReference>
<evidence type="ECO:0000256" key="8">
    <source>
        <dbReference type="ARBA" id="ARBA00023040"/>
    </source>
</evidence>
<dbReference type="SUPFAM" id="SSF81321">
    <property type="entry name" value="Family A G protein-coupled receptor-like"/>
    <property type="match status" value="1"/>
</dbReference>
<keyword evidence="7 12" id="KW-1133">Transmembrane helix</keyword>
<evidence type="ECO:0000256" key="5">
    <source>
        <dbReference type="ARBA" id="ARBA00022692"/>
    </source>
</evidence>
<evidence type="ECO:0000256" key="10">
    <source>
        <dbReference type="ARBA" id="ARBA00023170"/>
    </source>
</evidence>
<evidence type="ECO:0000256" key="12">
    <source>
        <dbReference type="SAM" id="Phobius"/>
    </source>
</evidence>
<evidence type="ECO:0000256" key="4">
    <source>
        <dbReference type="ARBA" id="ARBA00022606"/>
    </source>
</evidence>
<dbReference type="PRINTS" id="PR00245">
    <property type="entry name" value="OLFACTORYR"/>
</dbReference>
<organism evidence="14 15">
    <name type="scientific">Sciurus carolinensis</name>
    <name type="common">Eastern gray squirrel</name>
    <dbReference type="NCBI Taxonomy" id="30640"/>
    <lineage>
        <taxon>Eukaryota</taxon>
        <taxon>Metazoa</taxon>
        <taxon>Chordata</taxon>
        <taxon>Craniata</taxon>
        <taxon>Vertebrata</taxon>
        <taxon>Euteleostomi</taxon>
        <taxon>Mammalia</taxon>
        <taxon>Eutheria</taxon>
        <taxon>Euarchontoglires</taxon>
        <taxon>Glires</taxon>
        <taxon>Rodentia</taxon>
        <taxon>Sciuromorpha</taxon>
        <taxon>Sciuridae</taxon>
        <taxon>Sciurinae</taxon>
        <taxon>Sciurini</taxon>
        <taxon>Sciurus</taxon>
    </lineage>
</organism>
<dbReference type="PANTHER" id="PTHR26453">
    <property type="entry name" value="OLFACTORY RECEPTOR"/>
    <property type="match status" value="1"/>
</dbReference>
<evidence type="ECO:0000256" key="3">
    <source>
        <dbReference type="ARBA" id="ARBA00022475"/>
    </source>
</evidence>
<keyword evidence="9 12" id="KW-0472">Membrane</keyword>
<dbReference type="Gene3D" id="1.20.1070.10">
    <property type="entry name" value="Rhodopsin 7-helix transmembrane proteins"/>
    <property type="match status" value="1"/>
</dbReference>
<evidence type="ECO:0000256" key="9">
    <source>
        <dbReference type="ARBA" id="ARBA00023136"/>
    </source>
</evidence>
<feature type="transmembrane region" description="Helical" evidence="12">
    <location>
        <begin position="228"/>
        <end position="247"/>
    </location>
</feature>
<dbReference type="Proteomes" id="UP001166674">
    <property type="component" value="Unassembled WGS sequence"/>
</dbReference>
<evidence type="ECO:0000256" key="6">
    <source>
        <dbReference type="ARBA" id="ARBA00022725"/>
    </source>
</evidence>
<dbReference type="FunFam" id="1.10.1220.70:FF:000001">
    <property type="entry name" value="Olfactory receptor"/>
    <property type="match status" value="1"/>
</dbReference>
<comment type="subcellular location">
    <subcellularLocation>
        <location evidence="1">Cell membrane</location>
        <topology evidence="1">Multi-pass membrane protein</topology>
    </subcellularLocation>
</comment>
<feature type="transmembrane region" description="Helical" evidence="12">
    <location>
        <begin position="185"/>
        <end position="208"/>
    </location>
</feature>
<keyword evidence="15" id="KW-1185">Reference proteome</keyword>
<protein>
    <submittedName>
        <fullName evidence="14">Olfactory receptor 2T7</fullName>
    </submittedName>
</protein>
<name>A0AA41NIW7_SCICA</name>
<feature type="transmembrane region" description="Helical" evidence="12">
    <location>
        <begin position="7"/>
        <end position="31"/>
    </location>
</feature>
<evidence type="ECO:0000256" key="7">
    <source>
        <dbReference type="ARBA" id="ARBA00022989"/>
    </source>
</evidence>
<sequence length="269" mass="29813">MPARFCVFALISVMFFAMLTGNGLPILLILVDPLLHIPMYFFLWQLSLIDILFTLAIVPKMMSDFLLHKTAISASGCGTQIFLGWALGGTKCIPLGLMSCDQYMTISKPLHYPLLMNWSLCRQMALSSWLSSAFNALVHMFYTMSFPFCGPREIHHFYCEIPGVLWLSCVVTLPSKTGVLISTTILLLVPFSVILASYTLILVTVIHMASAGSFVHLLLSHDHGQDKVMSVFYAILTPMLNPLICSLQNKDVVGALGKVLGKRSECVKM</sequence>
<reference evidence="14" key="1">
    <citation type="submission" date="2020-03" db="EMBL/GenBank/DDBJ databases">
        <title>Studies in the Genomics of Life Span.</title>
        <authorList>
            <person name="Glass D."/>
        </authorList>
    </citation>
    <scope>NUCLEOTIDE SEQUENCE</scope>
    <source>
        <strain evidence="14">SUZIE</strain>
        <tissue evidence="14">Muscle</tissue>
    </source>
</reference>
<dbReference type="GO" id="GO:0004984">
    <property type="term" value="F:olfactory receptor activity"/>
    <property type="evidence" value="ECO:0007669"/>
    <property type="project" value="InterPro"/>
</dbReference>
<accession>A0AA41NIW7</accession>
<proteinExistence type="inferred from homology"/>
<dbReference type="GO" id="GO:0004930">
    <property type="term" value="F:G protein-coupled receptor activity"/>
    <property type="evidence" value="ECO:0007669"/>
    <property type="project" value="UniProtKB-KW"/>
</dbReference>
<evidence type="ECO:0000259" key="13">
    <source>
        <dbReference type="PROSITE" id="PS50262"/>
    </source>
</evidence>
<keyword evidence="11" id="KW-0807">Transducer</keyword>
<keyword evidence="8" id="KW-0297">G-protein coupled receptor</keyword>
<gene>
    <name evidence="14" type="ORF">SUZIE_212090</name>
</gene>
<evidence type="ECO:0000313" key="14">
    <source>
        <dbReference type="EMBL" id="MBZ3891265.1"/>
    </source>
</evidence>
<keyword evidence="10 14" id="KW-0675">Receptor</keyword>
<dbReference type="EMBL" id="JAATJV010446285">
    <property type="protein sequence ID" value="MBZ3891265.1"/>
    <property type="molecule type" value="Genomic_DNA"/>
</dbReference>
<evidence type="ECO:0000256" key="11">
    <source>
        <dbReference type="ARBA" id="ARBA00023224"/>
    </source>
</evidence>
<feature type="transmembrane region" description="Helical" evidence="12">
    <location>
        <begin position="37"/>
        <end position="58"/>
    </location>
</feature>
<dbReference type="GO" id="GO:0005886">
    <property type="term" value="C:plasma membrane"/>
    <property type="evidence" value="ECO:0007669"/>
    <property type="project" value="UniProtKB-SubCell"/>
</dbReference>
<keyword evidence="6" id="KW-0552">Olfaction</keyword>
<feature type="domain" description="G-protein coupled receptors family 1 profile" evidence="13">
    <location>
        <begin position="21"/>
        <end position="269"/>
    </location>
</feature>
<dbReference type="InterPro" id="IPR000725">
    <property type="entry name" value="Olfact_rcpt"/>
</dbReference>
<evidence type="ECO:0000256" key="1">
    <source>
        <dbReference type="ARBA" id="ARBA00004651"/>
    </source>
</evidence>
<evidence type="ECO:0000256" key="2">
    <source>
        <dbReference type="ARBA" id="ARBA00010663"/>
    </source>
</evidence>